<evidence type="ECO:0000313" key="3">
    <source>
        <dbReference type="Proteomes" id="UP000646827"/>
    </source>
</evidence>
<dbReference type="EMBL" id="JAEPRB010000093">
    <property type="protein sequence ID" value="KAG2222034.1"/>
    <property type="molecule type" value="Genomic_DNA"/>
</dbReference>
<proteinExistence type="predicted"/>
<gene>
    <name evidence="2" type="ORF">INT45_003679</name>
</gene>
<keyword evidence="3" id="KW-1185">Reference proteome</keyword>
<dbReference type="Proteomes" id="UP000646827">
    <property type="component" value="Unassembled WGS sequence"/>
</dbReference>
<evidence type="ECO:0000313" key="2">
    <source>
        <dbReference type="EMBL" id="KAG2222034.1"/>
    </source>
</evidence>
<feature type="region of interest" description="Disordered" evidence="1">
    <location>
        <begin position="140"/>
        <end position="170"/>
    </location>
</feature>
<name>A0A8H7S3H0_9FUNG</name>
<reference evidence="2 3" key="1">
    <citation type="submission" date="2020-12" db="EMBL/GenBank/DDBJ databases">
        <title>Metabolic potential, ecology and presence of endohyphal bacteria is reflected in genomic diversity of Mucoromycotina.</title>
        <authorList>
            <person name="Muszewska A."/>
            <person name="Okrasinska A."/>
            <person name="Steczkiewicz K."/>
            <person name="Drgas O."/>
            <person name="Orlowska M."/>
            <person name="Perlinska-Lenart U."/>
            <person name="Aleksandrzak-Piekarczyk T."/>
            <person name="Szatraj K."/>
            <person name="Zielenkiewicz U."/>
            <person name="Pilsyk S."/>
            <person name="Malc E."/>
            <person name="Mieczkowski P."/>
            <person name="Kruszewska J.S."/>
            <person name="Biernat P."/>
            <person name="Pawlowska J."/>
        </authorList>
    </citation>
    <scope>NUCLEOTIDE SEQUENCE [LARGE SCALE GENOMIC DNA]</scope>
    <source>
        <strain evidence="2 3">CBS 142.35</strain>
    </source>
</reference>
<accession>A0A8H7S3H0</accession>
<dbReference type="OrthoDB" id="2279044at2759"/>
<comment type="caution">
    <text evidence="2">The sequence shown here is derived from an EMBL/GenBank/DDBJ whole genome shotgun (WGS) entry which is preliminary data.</text>
</comment>
<protein>
    <submittedName>
        <fullName evidence="2">Uncharacterized protein</fullName>
    </submittedName>
</protein>
<sequence>MTSINKKMLDCCIFNIRSQKQKLEVIVRGNKRTWLISHYVPSIKKSLNYCTCINNPFDPKNINDPKYESTSNENKQQLAKELHHKRADHSLQCIRAPVKYAVARAFHTYGWISFEELKSILASRIPHRDDPRSAAEHYRLLSHSEDMETDDQDIRSLEAKKRKHHEQENI</sequence>
<organism evidence="2 3">
    <name type="scientific">Circinella minor</name>
    <dbReference type="NCBI Taxonomy" id="1195481"/>
    <lineage>
        <taxon>Eukaryota</taxon>
        <taxon>Fungi</taxon>
        <taxon>Fungi incertae sedis</taxon>
        <taxon>Mucoromycota</taxon>
        <taxon>Mucoromycotina</taxon>
        <taxon>Mucoromycetes</taxon>
        <taxon>Mucorales</taxon>
        <taxon>Lichtheimiaceae</taxon>
        <taxon>Circinella</taxon>
    </lineage>
</organism>
<evidence type="ECO:0000256" key="1">
    <source>
        <dbReference type="SAM" id="MobiDB-lite"/>
    </source>
</evidence>
<dbReference type="AlphaFoldDB" id="A0A8H7S3H0"/>